<dbReference type="CDD" id="cd09122">
    <property type="entry name" value="PLDc_Tdp1_1"/>
    <property type="match status" value="1"/>
</dbReference>
<feature type="active site" description="Nucleophile" evidence="1">
    <location>
        <position position="314"/>
    </location>
</feature>
<dbReference type="PANTHER" id="PTHR12415">
    <property type="entry name" value="TYROSYL-DNA PHOSPHODIESTERASE 1"/>
    <property type="match status" value="1"/>
</dbReference>
<gene>
    <name evidence="6" type="primary">Tdp1</name>
    <name evidence="6" type="ORF">LSUB1_G003574</name>
</gene>
<comment type="caution">
    <text evidence="6">The sequence shown here is derived from an EMBL/GenBank/DDBJ whole genome shotgun (WGS) entry which is preliminary data.</text>
</comment>
<dbReference type="OrthoDB" id="47785at2759"/>
<evidence type="ECO:0000313" key="7">
    <source>
        <dbReference type="Proteomes" id="UP000462212"/>
    </source>
</evidence>
<evidence type="ECO:0000256" key="2">
    <source>
        <dbReference type="PIRSR" id="PIRSR610347-2"/>
    </source>
</evidence>
<feature type="compositionally biased region" description="Low complexity" evidence="4">
    <location>
        <begin position="183"/>
        <end position="194"/>
    </location>
</feature>
<name>A0A8H8RQ47_9HELO</name>
<dbReference type="Pfam" id="PF06087">
    <property type="entry name" value="Tyr-DNA_phospho"/>
    <property type="match status" value="1"/>
</dbReference>
<evidence type="ECO:0000256" key="4">
    <source>
        <dbReference type="SAM" id="MobiDB-lite"/>
    </source>
</evidence>
<dbReference type="GO" id="GO:0005634">
    <property type="term" value="C:nucleus"/>
    <property type="evidence" value="ECO:0007669"/>
    <property type="project" value="InterPro"/>
</dbReference>
<dbReference type="InterPro" id="IPR010347">
    <property type="entry name" value="Tdp1"/>
</dbReference>
<dbReference type="GO" id="GO:0006281">
    <property type="term" value="P:DNA repair"/>
    <property type="evidence" value="ECO:0007669"/>
    <property type="project" value="InterPro"/>
</dbReference>
<dbReference type="PROSITE" id="PS50035">
    <property type="entry name" value="PLD"/>
    <property type="match status" value="1"/>
</dbReference>
<organism evidence="6 7">
    <name type="scientific">Lachnellula subtilissima</name>
    <dbReference type="NCBI Taxonomy" id="602034"/>
    <lineage>
        <taxon>Eukaryota</taxon>
        <taxon>Fungi</taxon>
        <taxon>Dikarya</taxon>
        <taxon>Ascomycota</taxon>
        <taxon>Pezizomycotina</taxon>
        <taxon>Leotiomycetes</taxon>
        <taxon>Helotiales</taxon>
        <taxon>Lachnaceae</taxon>
        <taxon>Lachnellula</taxon>
    </lineage>
</organism>
<dbReference type="SUPFAM" id="SSF56024">
    <property type="entry name" value="Phospholipase D/nuclease"/>
    <property type="match status" value="2"/>
</dbReference>
<accession>A0A8H8RQ47</accession>
<dbReference type="GO" id="GO:0003697">
    <property type="term" value="F:single-stranded DNA binding"/>
    <property type="evidence" value="ECO:0007669"/>
    <property type="project" value="TreeGrafter"/>
</dbReference>
<dbReference type="EMBL" id="QGMJ01000217">
    <property type="protein sequence ID" value="TVY39670.1"/>
    <property type="molecule type" value="Genomic_DNA"/>
</dbReference>
<feature type="domain" description="PLD phosphodiesterase" evidence="5">
    <location>
        <begin position="571"/>
        <end position="606"/>
    </location>
</feature>
<feature type="binding site" evidence="2">
    <location>
        <position position="578"/>
    </location>
    <ligand>
        <name>substrate</name>
    </ligand>
</feature>
<dbReference type="PANTHER" id="PTHR12415:SF4">
    <property type="entry name" value="TYROSYL-DNA PHOSPHODIESTERASE DOMAIN-CONTAINING PROTEIN"/>
    <property type="match status" value="1"/>
</dbReference>
<feature type="compositionally biased region" description="Polar residues" evidence="4">
    <location>
        <begin position="68"/>
        <end position="82"/>
    </location>
</feature>
<feature type="binding site" evidence="2">
    <location>
        <position position="316"/>
    </location>
    <ligand>
        <name>substrate</name>
    </ligand>
</feature>
<evidence type="ECO:0000256" key="3">
    <source>
        <dbReference type="PIRSR" id="PIRSR610347-3"/>
    </source>
</evidence>
<reference evidence="6 7" key="1">
    <citation type="submission" date="2018-05" db="EMBL/GenBank/DDBJ databases">
        <title>Genome sequencing and assembly of the regulated plant pathogen Lachnellula willkommii and related sister species for the development of diagnostic species identification markers.</title>
        <authorList>
            <person name="Giroux E."/>
            <person name="Bilodeau G."/>
        </authorList>
    </citation>
    <scope>NUCLEOTIDE SEQUENCE [LARGE SCALE GENOMIC DNA]</scope>
    <source>
        <strain evidence="6 7">CBS 197.66</strain>
    </source>
</reference>
<dbReference type="CDD" id="cd09123">
    <property type="entry name" value="PLDc_Tdp1_2"/>
    <property type="match status" value="1"/>
</dbReference>
<feature type="compositionally biased region" description="Basic and acidic residues" evidence="4">
    <location>
        <begin position="51"/>
        <end position="61"/>
    </location>
</feature>
<dbReference type="GO" id="GO:0017005">
    <property type="term" value="F:3'-tyrosyl-DNA phosphodiesterase activity"/>
    <property type="evidence" value="ECO:0007669"/>
    <property type="project" value="TreeGrafter"/>
</dbReference>
<feature type="compositionally biased region" description="Polar residues" evidence="4">
    <location>
        <begin position="121"/>
        <end position="134"/>
    </location>
</feature>
<evidence type="ECO:0000256" key="1">
    <source>
        <dbReference type="PIRSR" id="PIRSR610347-1"/>
    </source>
</evidence>
<evidence type="ECO:0000313" key="6">
    <source>
        <dbReference type="EMBL" id="TVY39670.1"/>
    </source>
</evidence>
<feature type="site" description="Interaction with DNA" evidence="3">
    <location>
        <position position="603"/>
    </location>
</feature>
<dbReference type="Proteomes" id="UP000462212">
    <property type="component" value="Unassembled WGS sequence"/>
</dbReference>
<feature type="region of interest" description="Disordered" evidence="4">
    <location>
        <begin position="111"/>
        <end position="219"/>
    </location>
</feature>
<dbReference type="InterPro" id="IPR001736">
    <property type="entry name" value="PLipase_D/transphosphatidylase"/>
</dbReference>
<evidence type="ECO:0000259" key="5">
    <source>
        <dbReference type="PROSITE" id="PS50035"/>
    </source>
</evidence>
<proteinExistence type="predicted"/>
<protein>
    <submittedName>
        <fullName evidence="6">Tyrosyl-DNA phosphodiesterase</fullName>
    </submittedName>
</protein>
<dbReference type="Gene3D" id="3.30.870.10">
    <property type="entry name" value="Endonuclease Chain A"/>
    <property type="match status" value="2"/>
</dbReference>
<dbReference type="GO" id="GO:0003690">
    <property type="term" value="F:double-stranded DNA binding"/>
    <property type="evidence" value="ECO:0007669"/>
    <property type="project" value="TreeGrafter"/>
</dbReference>
<dbReference type="AlphaFoldDB" id="A0A8H8RQ47"/>
<sequence length="679" mass="75026">MSGFDIAFDEDTKRAMALSLQEPSPESRKSQIVDLVSDDDDLDAPVTSRASQHDQRMDSKNDGLSAIDTGSNTKIETASNHATPPEIDQDIPMRQAPLASNGYLGSLNRKQMEEERRARAQSKQVESQGSNTKLGSRKREAPTSPPAPHNREGRQVVPKLSQETSTRLSLRRDKPGTAALSGHSPTPIIPPTHSTQEKNKLPKVLSSNDQQKTSTPGIQYPDGAIKKTWVYGCPRQGDDIKIEEVFQKKDLELAVLSSFQIDPAWVEAKLDGKTKIIWVLQEKDEAEKEKLRSEAAKNQRFCFPSMEGNINCMHSKLQLLAHPSHLRIVVPSANLVPYDWGETGVMENVSPFPTEHWVPGAEHDVEVCFLIDLPRNPDGELTELDKLTHFATELIHFLTALGLDQKIIDSMRKFDFSRTANLGFVHSIGGSHTGSDLKRTGYCGLGTAVQQLGLDTEKALSVDFVAASIGNLNIDLIKCLYLALQGGNGMSGYDRRTSKPVKGKGKGESTAELQLSKDLASLFRIYFPTSETVGKSRGGKGAGGTICFQSNWYNSDSFPRQLLRDSKSQRDGLLMHNKMIFVRPHKAIRGHVAWAYVGSANLSESAWGRLVKDRTTKEAKLNLRNWECGVILPVAGAEAQDQGQGPPSMEVFKDKIPVPMVVPGEEYSGRKPWFYTEQQ</sequence>
<feature type="compositionally biased region" description="Polar residues" evidence="4">
    <location>
        <begin position="205"/>
        <end position="217"/>
    </location>
</feature>
<feature type="region of interest" description="Disordered" evidence="4">
    <location>
        <begin position="36"/>
        <end position="91"/>
    </location>
</feature>
<feature type="active site" description="Proton donor/acceptor" evidence="1">
    <location>
        <position position="576"/>
    </location>
</feature>
<keyword evidence="7" id="KW-1185">Reference proteome</keyword>